<keyword evidence="4" id="KW-0804">Transcription</keyword>
<evidence type="ECO:0000259" key="5">
    <source>
        <dbReference type="PROSITE" id="PS50931"/>
    </source>
</evidence>
<dbReference type="RefSeq" id="WP_025354979.1">
    <property type="nucleotide sequence ID" value="NZ_CP007155.1"/>
</dbReference>
<dbReference type="OrthoDB" id="3171102at2"/>
<accession>W5W2N9</accession>
<dbReference type="PANTHER" id="PTHR30346:SF30">
    <property type="entry name" value="SMALL NEUTRAL PROTEASE REGULATORY PROTEIN"/>
    <property type="match status" value="1"/>
</dbReference>
<dbReference type="InterPro" id="IPR036390">
    <property type="entry name" value="WH_DNA-bd_sf"/>
</dbReference>
<dbReference type="eggNOG" id="COG0583">
    <property type="taxonomic scope" value="Bacteria"/>
</dbReference>
<evidence type="ECO:0000256" key="1">
    <source>
        <dbReference type="ARBA" id="ARBA00009437"/>
    </source>
</evidence>
<evidence type="ECO:0000313" key="7">
    <source>
        <dbReference type="Proteomes" id="UP000019225"/>
    </source>
</evidence>
<evidence type="ECO:0000313" key="6">
    <source>
        <dbReference type="EMBL" id="AHH94756.1"/>
    </source>
</evidence>
<dbReference type="Pfam" id="PF00126">
    <property type="entry name" value="HTH_1"/>
    <property type="match status" value="1"/>
</dbReference>
<dbReference type="Gene3D" id="1.10.10.10">
    <property type="entry name" value="Winged helix-like DNA-binding domain superfamily/Winged helix DNA-binding domain"/>
    <property type="match status" value="1"/>
</dbReference>
<evidence type="ECO:0000256" key="3">
    <source>
        <dbReference type="ARBA" id="ARBA00023125"/>
    </source>
</evidence>
<name>W5W2N9_9PSEU</name>
<dbReference type="CDD" id="cd08414">
    <property type="entry name" value="PBP2_LTTR_aromatics_like"/>
    <property type="match status" value="1"/>
</dbReference>
<dbReference type="InterPro" id="IPR005119">
    <property type="entry name" value="LysR_subst-bd"/>
</dbReference>
<dbReference type="GO" id="GO:0032993">
    <property type="term" value="C:protein-DNA complex"/>
    <property type="evidence" value="ECO:0007669"/>
    <property type="project" value="TreeGrafter"/>
</dbReference>
<dbReference type="KEGG" id="kal:KALB_1383"/>
<gene>
    <name evidence="6" type="ORF">KALB_1383</name>
</gene>
<keyword evidence="7" id="KW-1185">Reference proteome</keyword>
<dbReference type="Proteomes" id="UP000019225">
    <property type="component" value="Chromosome"/>
</dbReference>
<comment type="similarity">
    <text evidence="1">Belongs to the LysR transcriptional regulatory family.</text>
</comment>
<dbReference type="PRINTS" id="PR00039">
    <property type="entry name" value="HTHLYSR"/>
</dbReference>
<keyword evidence="2" id="KW-0805">Transcription regulation</keyword>
<sequence>MNGLELRHLRTMCAIAESNSVTKAAAALGLTQPALTAQLHRIEKFLGGQLFERTAAGTRPTALGREVVALAGQILTDLDQLVQVAKGPRQPDGQALLTVGTEPVLFLGELVTQLKALTGGKDVQARVETHAAPLLEMLAGDRIHFAVIFGFDGLDAAELRGIELRELLVEPQFVMIAEDHPLAAHESIELAELAGFDWVTPPPETDSLRHALDSACRAAGFSPRRTHYATEVSTARALVLSGAVAPAAPASRSADGIAIRQLRGDPFTTTMYVATKADGPFAHYRREFFTSAARAYRTSVDRNPYYAKWWADNPKAHADLDAALVLGELGHNSG</sequence>
<organism evidence="6 7">
    <name type="scientific">Kutzneria albida DSM 43870</name>
    <dbReference type="NCBI Taxonomy" id="1449976"/>
    <lineage>
        <taxon>Bacteria</taxon>
        <taxon>Bacillati</taxon>
        <taxon>Actinomycetota</taxon>
        <taxon>Actinomycetes</taxon>
        <taxon>Pseudonocardiales</taxon>
        <taxon>Pseudonocardiaceae</taxon>
        <taxon>Kutzneria</taxon>
    </lineage>
</organism>
<keyword evidence="3" id="KW-0238">DNA-binding</keyword>
<dbReference type="EMBL" id="CP007155">
    <property type="protein sequence ID" value="AHH94756.1"/>
    <property type="molecule type" value="Genomic_DNA"/>
</dbReference>
<dbReference type="PANTHER" id="PTHR30346">
    <property type="entry name" value="TRANSCRIPTIONAL DUAL REGULATOR HCAR-RELATED"/>
    <property type="match status" value="1"/>
</dbReference>
<dbReference type="PROSITE" id="PS50931">
    <property type="entry name" value="HTH_LYSR"/>
    <property type="match status" value="1"/>
</dbReference>
<dbReference type="SUPFAM" id="SSF46785">
    <property type="entry name" value="Winged helix' DNA-binding domain"/>
    <property type="match status" value="1"/>
</dbReference>
<proteinExistence type="inferred from homology"/>
<dbReference type="SUPFAM" id="SSF53850">
    <property type="entry name" value="Periplasmic binding protein-like II"/>
    <property type="match status" value="1"/>
</dbReference>
<dbReference type="Gene3D" id="3.40.190.290">
    <property type="match status" value="1"/>
</dbReference>
<dbReference type="Pfam" id="PF03466">
    <property type="entry name" value="LysR_substrate"/>
    <property type="match status" value="1"/>
</dbReference>
<evidence type="ECO:0000256" key="4">
    <source>
        <dbReference type="ARBA" id="ARBA00023163"/>
    </source>
</evidence>
<dbReference type="InterPro" id="IPR036388">
    <property type="entry name" value="WH-like_DNA-bd_sf"/>
</dbReference>
<reference evidence="6 7" key="1">
    <citation type="journal article" date="2014" name="BMC Genomics">
        <title>Complete genome sequence of producer of the glycopeptide antibiotic Aculeximycin Kutzneria albida DSM 43870T, a representative of minor genus of Pseudonocardiaceae.</title>
        <authorList>
            <person name="Rebets Y."/>
            <person name="Tokovenko B."/>
            <person name="Lushchyk I."/>
            <person name="Ruckert C."/>
            <person name="Zaburannyi N."/>
            <person name="Bechthold A."/>
            <person name="Kalinowski J."/>
            <person name="Luzhetskyy A."/>
        </authorList>
    </citation>
    <scope>NUCLEOTIDE SEQUENCE [LARGE SCALE GENOMIC DNA]</scope>
    <source>
        <strain evidence="6">DSM 43870</strain>
    </source>
</reference>
<evidence type="ECO:0000256" key="2">
    <source>
        <dbReference type="ARBA" id="ARBA00023015"/>
    </source>
</evidence>
<dbReference type="InterPro" id="IPR000847">
    <property type="entry name" value="LysR_HTH_N"/>
</dbReference>
<dbReference type="GO" id="GO:0003700">
    <property type="term" value="F:DNA-binding transcription factor activity"/>
    <property type="evidence" value="ECO:0007669"/>
    <property type="project" value="InterPro"/>
</dbReference>
<feature type="domain" description="HTH lysR-type" evidence="5">
    <location>
        <begin position="4"/>
        <end position="61"/>
    </location>
</feature>
<dbReference type="HOGENOM" id="CLU_039613_6_4_11"/>
<dbReference type="STRING" id="1449976.KALB_1383"/>
<dbReference type="GO" id="GO:0003677">
    <property type="term" value="F:DNA binding"/>
    <property type="evidence" value="ECO:0007669"/>
    <property type="project" value="UniProtKB-KW"/>
</dbReference>
<protein>
    <submittedName>
        <fullName evidence="6">LysR family transcription regulator</fullName>
    </submittedName>
</protein>
<dbReference type="AlphaFoldDB" id="W5W2N9"/>